<keyword evidence="5" id="KW-1185">Reference proteome</keyword>
<dbReference type="eggNOG" id="ENOG502RYBX">
    <property type="taxonomic scope" value="Eukaryota"/>
</dbReference>
<keyword evidence="2" id="KW-1133">Transmembrane helix</keyword>
<reference evidence="3" key="3">
    <citation type="submission" date="2011-03" db="EMBL/GenBank/DDBJ databases">
        <title>Annotation of Magnaporthe poae ATCC 64411.</title>
        <authorList>
            <person name="Ma L.-J."/>
            <person name="Dead R."/>
            <person name="Young S.K."/>
            <person name="Zeng Q."/>
            <person name="Gargeya S."/>
            <person name="Fitzgerald M."/>
            <person name="Haas B."/>
            <person name="Abouelleil A."/>
            <person name="Alvarado L."/>
            <person name="Arachchi H.M."/>
            <person name="Berlin A."/>
            <person name="Brown A."/>
            <person name="Chapman S.B."/>
            <person name="Chen Z."/>
            <person name="Dunbar C."/>
            <person name="Freedman E."/>
            <person name="Gearin G."/>
            <person name="Gellesch M."/>
            <person name="Goldberg J."/>
            <person name="Griggs A."/>
            <person name="Gujja S."/>
            <person name="Heiman D."/>
            <person name="Howarth C."/>
            <person name="Larson L."/>
            <person name="Lui A."/>
            <person name="MacDonald P.J.P."/>
            <person name="Mehta T."/>
            <person name="Montmayeur A."/>
            <person name="Murphy C."/>
            <person name="Neiman D."/>
            <person name="Pearson M."/>
            <person name="Priest M."/>
            <person name="Roberts A."/>
            <person name="Saif S."/>
            <person name="Shea T."/>
            <person name="Shenoy N."/>
            <person name="Sisk P."/>
            <person name="Stolte C."/>
            <person name="Sykes S."/>
            <person name="Yandava C."/>
            <person name="Wortman J."/>
            <person name="Nusbaum C."/>
            <person name="Birren B."/>
        </authorList>
    </citation>
    <scope>NUCLEOTIDE SEQUENCE</scope>
    <source>
        <strain evidence="3">ATCC 64411</strain>
    </source>
</reference>
<evidence type="ECO:0000256" key="2">
    <source>
        <dbReference type="SAM" id="Phobius"/>
    </source>
</evidence>
<organism evidence="4 5">
    <name type="scientific">Magnaporthiopsis poae (strain ATCC 64411 / 73-15)</name>
    <name type="common">Kentucky bluegrass fungus</name>
    <name type="synonym">Magnaporthe poae</name>
    <dbReference type="NCBI Taxonomy" id="644358"/>
    <lineage>
        <taxon>Eukaryota</taxon>
        <taxon>Fungi</taxon>
        <taxon>Dikarya</taxon>
        <taxon>Ascomycota</taxon>
        <taxon>Pezizomycotina</taxon>
        <taxon>Sordariomycetes</taxon>
        <taxon>Sordariomycetidae</taxon>
        <taxon>Magnaporthales</taxon>
        <taxon>Magnaporthaceae</taxon>
        <taxon>Magnaporthiopsis</taxon>
    </lineage>
</organism>
<reference evidence="5" key="1">
    <citation type="submission" date="2010-05" db="EMBL/GenBank/DDBJ databases">
        <title>The genome sequence of Magnaporthe poae strain ATCC 64411.</title>
        <authorList>
            <person name="Ma L.-J."/>
            <person name="Dead R."/>
            <person name="Young S."/>
            <person name="Zeng Q."/>
            <person name="Koehrsen M."/>
            <person name="Alvarado L."/>
            <person name="Berlin A."/>
            <person name="Chapman S.B."/>
            <person name="Chen Z."/>
            <person name="Freedman E."/>
            <person name="Gellesch M."/>
            <person name="Goldberg J."/>
            <person name="Griggs A."/>
            <person name="Gujja S."/>
            <person name="Heilman E.R."/>
            <person name="Heiman D."/>
            <person name="Hepburn T."/>
            <person name="Howarth C."/>
            <person name="Jen D."/>
            <person name="Larson L."/>
            <person name="Mehta T."/>
            <person name="Neiman D."/>
            <person name="Pearson M."/>
            <person name="Roberts A."/>
            <person name="Saif S."/>
            <person name="Shea T."/>
            <person name="Shenoy N."/>
            <person name="Sisk P."/>
            <person name="Stolte C."/>
            <person name="Sykes S."/>
            <person name="Walk T."/>
            <person name="White J."/>
            <person name="Yandava C."/>
            <person name="Haas B."/>
            <person name="Nusbaum C."/>
            <person name="Birren B."/>
        </authorList>
    </citation>
    <scope>NUCLEOTIDE SEQUENCE [LARGE SCALE GENOMIC DNA]</scope>
    <source>
        <strain evidence="5">ATCC 64411 / 73-15</strain>
    </source>
</reference>
<dbReference type="EnsemblFungi" id="MAPG_04817T0">
    <property type="protein sequence ID" value="MAPG_04817T0"/>
    <property type="gene ID" value="MAPG_04817"/>
</dbReference>
<evidence type="ECO:0000313" key="4">
    <source>
        <dbReference type="EnsemblFungi" id="MAPG_04817T0"/>
    </source>
</evidence>
<reference evidence="3" key="2">
    <citation type="submission" date="2010-05" db="EMBL/GenBank/DDBJ databases">
        <title>The Genome Sequence of Magnaporthe poae strain ATCC 64411.</title>
        <authorList>
            <consortium name="The Broad Institute Genome Sequencing Platform"/>
            <consortium name="Broad Institute Genome Sequencing Center for Infectious Disease"/>
            <person name="Ma L.-J."/>
            <person name="Dead R."/>
            <person name="Young S."/>
            <person name="Zeng Q."/>
            <person name="Koehrsen M."/>
            <person name="Alvarado L."/>
            <person name="Berlin A."/>
            <person name="Chapman S.B."/>
            <person name="Chen Z."/>
            <person name="Freedman E."/>
            <person name="Gellesch M."/>
            <person name="Goldberg J."/>
            <person name="Griggs A."/>
            <person name="Gujja S."/>
            <person name="Heilman E.R."/>
            <person name="Heiman D."/>
            <person name="Hepburn T."/>
            <person name="Howarth C."/>
            <person name="Jen D."/>
            <person name="Larson L."/>
            <person name="Mehta T."/>
            <person name="Neiman D."/>
            <person name="Pearson M."/>
            <person name="Roberts A."/>
            <person name="Saif S."/>
            <person name="Shea T."/>
            <person name="Shenoy N."/>
            <person name="Sisk P."/>
            <person name="Stolte C."/>
            <person name="Sykes S."/>
            <person name="Walk T."/>
            <person name="White J."/>
            <person name="Yandava C."/>
            <person name="Haas B."/>
            <person name="Nusbaum C."/>
            <person name="Birren B."/>
        </authorList>
    </citation>
    <scope>NUCLEOTIDE SEQUENCE</scope>
    <source>
        <strain evidence="3">ATCC 64411</strain>
    </source>
</reference>
<proteinExistence type="predicted"/>
<keyword evidence="2" id="KW-0812">Transmembrane</keyword>
<dbReference type="AlphaFoldDB" id="A0A0C4DXR0"/>
<feature type="transmembrane region" description="Helical" evidence="2">
    <location>
        <begin position="99"/>
        <end position="128"/>
    </location>
</feature>
<dbReference type="OMA" id="VGLMSIM"/>
<protein>
    <recommendedName>
        <fullName evidence="6">Integral membrane protein</fullName>
    </recommendedName>
</protein>
<dbReference type="VEuPathDB" id="FungiDB:MAPG_04817"/>
<dbReference type="InterPro" id="IPR018750">
    <property type="entry name" value="DUF2306_membrane"/>
</dbReference>
<evidence type="ECO:0000256" key="1">
    <source>
        <dbReference type="SAM" id="MobiDB-lite"/>
    </source>
</evidence>
<accession>A0A0H2TQK0</accession>
<dbReference type="EMBL" id="ADBL01001127">
    <property type="status" value="NOT_ANNOTATED_CDS"/>
    <property type="molecule type" value="Genomic_DNA"/>
</dbReference>
<gene>
    <name evidence="3" type="ORF">MAPG_04817</name>
</gene>
<keyword evidence="2" id="KW-0472">Membrane</keyword>
<dbReference type="Pfam" id="PF10067">
    <property type="entry name" value="DUF2306"/>
    <property type="match status" value="1"/>
</dbReference>
<reference evidence="4" key="5">
    <citation type="submission" date="2015-06" db="UniProtKB">
        <authorList>
            <consortium name="EnsemblFungi"/>
        </authorList>
    </citation>
    <scope>IDENTIFICATION</scope>
    <source>
        <strain evidence="4">ATCC 64411</strain>
    </source>
</reference>
<dbReference type="STRING" id="644358.A0A0C4DXR0"/>
<feature type="compositionally biased region" description="Polar residues" evidence="1">
    <location>
        <begin position="246"/>
        <end position="256"/>
    </location>
</feature>
<feature type="transmembrane region" description="Helical" evidence="2">
    <location>
        <begin position="33"/>
        <end position="51"/>
    </location>
</feature>
<dbReference type="Proteomes" id="UP000011715">
    <property type="component" value="Unassembled WGS sequence"/>
</dbReference>
<evidence type="ECO:0008006" key="6">
    <source>
        <dbReference type="Google" id="ProtNLM"/>
    </source>
</evidence>
<evidence type="ECO:0000313" key="5">
    <source>
        <dbReference type="Proteomes" id="UP000011715"/>
    </source>
</evidence>
<reference evidence="4" key="4">
    <citation type="journal article" date="2015" name="G3 (Bethesda)">
        <title>Genome sequences of three phytopathogenic species of the Magnaporthaceae family of fungi.</title>
        <authorList>
            <person name="Okagaki L.H."/>
            <person name="Nunes C.C."/>
            <person name="Sailsbery J."/>
            <person name="Clay B."/>
            <person name="Brown D."/>
            <person name="John T."/>
            <person name="Oh Y."/>
            <person name="Young N."/>
            <person name="Fitzgerald M."/>
            <person name="Haas B.J."/>
            <person name="Zeng Q."/>
            <person name="Young S."/>
            <person name="Adiconis X."/>
            <person name="Fan L."/>
            <person name="Levin J.Z."/>
            <person name="Mitchell T.K."/>
            <person name="Okubara P.A."/>
            <person name="Farman M.L."/>
            <person name="Kohn L.M."/>
            <person name="Birren B."/>
            <person name="Ma L.-J."/>
            <person name="Dean R.A."/>
        </authorList>
    </citation>
    <scope>NUCLEOTIDE SEQUENCE</scope>
    <source>
        <strain evidence="4">ATCC 64411</strain>
    </source>
</reference>
<name>A0A0C4DXR0_MAGP6</name>
<feature type="region of interest" description="Disordered" evidence="1">
    <location>
        <begin position="246"/>
        <end position="272"/>
    </location>
</feature>
<dbReference type="EMBL" id="GL876969">
    <property type="protein sequence ID" value="KLU85797.1"/>
    <property type="molecule type" value="Genomic_DNA"/>
</dbReference>
<dbReference type="OrthoDB" id="193478at2759"/>
<evidence type="ECO:0000313" key="3">
    <source>
        <dbReference type="EMBL" id="KLU85797.1"/>
    </source>
</evidence>
<accession>A0A0C4DXR0</accession>
<sequence>MHLTTVLPASFLACFQFVPAIRRRWPATHKANGYAVLLLSVLGAASGFMVARRAFGGTLATQTGVGVFGHRVFDSRCRWPTPTVRRLQMEQHRAWMLRAWFYAGSIVTARLVMFLAAYVVSAIGGYYMAEPCAKVASLVAGGRDEMLARYPECAAFYSGVNLDQHALVTASMTLGRTESVGAAIDLNFGAAMWLALALHAAGIEIYVSACCGSAACQLCDHLDDADILQLRLTPVEADRLRQRSYQRQLESGTVNTDGPEDRLGVRTSGGRI</sequence>